<keyword evidence="1" id="KW-0597">Phosphoprotein</keyword>
<evidence type="ECO:0000256" key="1">
    <source>
        <dbReference type="PROSITE-ProRule" id="PRU00169"/>
    </source>
</evidence>
<proteinExistence type="predicted"/>
<feature type="domain" description="Response regulatory" evidence="2">
    <location>
        <begin position="6"/>
        <end position="129"/>
    </location>
</feature>
<feature type="modified residue" description="4-aspartylphosphate" evidence="1">
    <location>
        <position position="59"/>
    </location>
</feature>
<name>A0ABW8YA23_9FLAO</name>
<evidence type="ECO:0000313" key="4">
    <source>
        <dbReference type="Proteomes" id="UP001629059"/>
    </source>
</evidence>
<dbReference type="Gene3D" id="3.40.50.2300">
    <property type="match status" value="1"/>
</dbReference>
<dbReference type="InterPro" id="IPR001789">
    <property type="entry name" value="Sig_transdc_resp-reg_receiver"/>
</dbReference>
<dbReference type="SMART" id="SM00448">
    <property type="entry name" value="REC"/>
    <property type="match status" value="1"/>
</dbReference>
<dbReference type="Proteomes" id="UP001629059">
    <property type="component" value="Unassembled WGS sequence"/>
</dbReference>
<dbReference type="InterPro" id="IPR011006">
    <property type="entry name" value="CheY-like_superfamily"/>
</dbReference>
<evidence type="ECO:0000313" key="3">
    <source>
        <dbReference type="EMBL" id="MFL9836740.1"/>
    </source>
</evidence>
<dbReference type="SUPFAM" id="SSF52172">
    <property type="entry name" value="CheY-like"/>
    <property type="match status" value="1"/>
</dbReference>
<accession>A0ABW8YA23</accession>
<evidence type="ECO:0000259" key="2">
    <source>
        <dbReference type="PROSITE" id="PS50110"/>
    </source>
</evidence>
<protein>
    <submittedName>
        <fullName evidence="3">Response regulator</fullName>
    </submittedName>
</protein>
<organism evidence="3 4">
    <name type="scientific">Flavobacterium rhizophilum</name>
    <dbReference type="NCBI Taxonomy" id="3163296"/>
    <lineage>
        <taxon>Bacteria</taxon>
        <taxon>Pseudomonadati</taxon>
        <taxon>Bacteroidota</taxon>
        <taxon>Flavobacteriia</taxon>
        <taxon>Flavobacteriales</taxon>
        <taxon>Flavobacteriaceae</taxon>
        <taxon>Flavobacterium</taxon>
    </lineage>
</organism>
<dbReference type="RefSeq" id="WP_408073769.1">
    <property type="nucleotide sequence ID" value="NZ_JBELQB010000003.1"/>
</dbReference>
<dbReference type="PROSITE" id="PS50110">
    <property type="entry name" value="RESPONSE_REGULATORY"/>
    <property type="match status" value="1"/>
</dbReference>
<keyword evidence="4" id="KW-1185">Reference proteome</keyword>
<dbReference type="EMBL" id="JBELQB010000003">
    <property type="protein sequence ID" value="MFL9836740.1"/>
    <property type="molecule type" value="Genomic_DNA"/>
</dbReference>
<comment type="caution">
    <text evidence="3">The sequence shown here is derived from an EMBL/GenBank/DDBJ whole genome shotgun (WGS) entry which is preliminary data.</text>
</comment>
<gene>
    <name evidence="3" type="ORF">ABS768_04470</name>
</gene>
<reference evidence="3 4" key="1">
    <citation type="submission" date="2024-06" db="EMBL/GenBank/DDBJ databases">
        <authorList>
            <person name="Kaempfer P."/>
            <person name="Viver T."/>
        </authorList>
    </citation>
    <scope>NUCLEOTIDE SEQUENCE [LARGE SCALE GENOMIC DNA]</scope>
    <source>
        <strain evidence="3 4">ST-75</strain>
    </source>
</reference>
<dbReference type="Pfam" id="PF00072">
    <property type="entry name" value="Response_reg"/>
    <property type="match status" value="1"/>
</dbReference>
<sequence length="135" mass="15428">MNALKPIVVIESDSNRTNLLVEAYSTLDFQNDLLVFYDSSTAYEHLLKNAVIPFLVISDIPMPKISGLELAEKLHTHPEFSAYFIPFVFLTGTDELPCTTNGSKSLHNHGYFEKKGNFEELRKTLDIIISYWNNR</sequence>